<evidence type="ECO:0000256" key="3">
    <source>
        <dbReference type="ARBA" id="ARBA00022692"/>
    </source>
</evidence>
<feature type="transmembrane region" description="Helical" evidence="8">
    <location>
        <begin position="616"/>
        <end position="636"/>
    </location>
</feature>
<dbReference type="InterPro" id="IPR004680">
    <property type="entry name" value="Cit_transptr-like_dom"/>
</dbReference>
<dbReference type="GO" id="GO:0008324">
    <property type="term" value="F:monoatomic cation transmembrane transporter activity"/>
    <property type="evidence" value="ECO:0007669"/>
    <property type="project" value="InterPro"/>
</dbReference>
<feature type="transmembrane region" description="Helical" evidence="8">
    <location>
        <begin position="90"/>
        <end position="122"/>
    </location>
</feature>
<keyword evidence="5 8" id="KW-1133">Transmembrane helix</keyword>
<evidence type="ECO:0000256" key="8">
    <source>
        <dbReference type="SAM" id="Phobius"/>
    </source>
</evidence>
<feature type="transmembrane region" description="Helical" evidence="8">
    <location>
        <begin position="578"/>
        <end position="596"/>
    </location>
</feature>
<feature type="transmembrane region" description="Helical" evidence="8">
    <location>
        <begin position="7"/>
        <end position="22"/>
    </location>
</feature>
<dbReference type="InterPro" id="IPR036721">
    <property type="entry name" value="RCK_C_sf"/>
</dbReference>
<dbReference type="Proteomes" id="UP000477680">
    <property type="component" value="Chromosome"/>
</dbReference>
<dbReference type="AlphaFoldDB" id="A0A6C0U2L1"/>
<evidence type="ECO:0000256" key="4">
    <source>
        <dbReference type="ARBA" id="ARBA00022737"/>
    </source>
</evidence>
<dbReference type="Pfam" id="PF03600">
    <property type="entry name" value="CitMHS"/>
    <property type="match status" value="1"/>
</dbReference>
<keyword evidence="11" id="KW-1185">Reference proteome</keyword>
<evidence type="ECO:0000256" key="5">
    <source>
        <dbReference type="ARBA" id="ARBA00022989"/>
    </source>
</evidence>
<reference evidence="10 11" key="1">
    <citation type="submission" date="2020-02" db="EMBL/GenBank/DDBJ databases">
        <title>Genome sequencing for Kineobactrum sp. M2.</title>
        <authorList>
            <person name="Park S.-J."/>
        </authorList>
    </citation>
    <scope>NUCLEOTIDE SEQUENCE [LARGE SCALE GENOMIC DNA]</scope>
    <source>
        <strain evidence="10 11">M2</strain>
    </source>
</reference>
<dbReference type="Pfam" id="PF02080">
    <property type="entry name" value="TrkA_C"/>
    <property type="match status" value="1"/>
</dbReference>
<dbReference type="PANTHER" id="PTHR43652:SF2">
    <property type="entry name" value="BASIC AMINO ACID ANTIPORTER YFCC-RELATED"/>
    <property type="match status" value="1"/>
</dbReference>
<evidence type="ECO:0000313" key="10">
    <source>
        <dbReference type="EMBL" id="QIB65217.1"/>
    </source>
</evidence>
<evidence type="ECO:0000259" key="9">
    <source>
        <dbReference type="PROSITE" id="PS51202"/>
    </source>
</evidence>
<evidence type="ECO:0000313" key="11">
    <source>
        <dbReference type="Proteomes" id="UP000477680"/>
    </source>
</evidence>
<evidence type="ECO:0000256" key="6">
    <source>
        <dbReference type="ARBA" id="ARBA00023136"/>
    </source>
</evidence>
<dbReference type="GO" id="GO:0005886">
    <property type="term" value="C:plasma membrane"/>
    <property type="evidence" value="ECO:0007669"/>
    <property type="project" value="TreeGrafter"/>
</dbReference>
<dbReference type="PANTHER" id="PTHR43652">
    <property type="entry name" value="BASIC AMINO ACID ANTIPORTER YFCC-RELATED"/>
    <property type="match status" value="1"/>
</dbReference>
<feature type="domain" description="RCK C-terminal" evidence="9">
    <location>
        <begin position="205"/>
        <end position="290"/>
    </location>
</feature>
<feature type="transmembrane region" description="Helical" evidence="8">
    <location>
        <begin position="172"/>
        <end position="197"/>
    </location>
</feature>
<evidence type="ECO:0000256" key="1">
    <source>
        <dbReference type="ARBA" id="ARBA00004141"/>
    </source>
</evidence>
<keyword evidence="4" id="KW-0677">Repeat</keyword>
<keyword evidence="2" id="KW-0813">Transport</keyword>
<feature type="region of interest" description="Disordered" evidence="7">
    <location>
        <begin position="295"/>
        <end position="350"/>
    </location>
</feature>
<keyword evidence="6 8" id="KW-0472">Membrane</keyword>
<protein>
    <submittedName>
        <fullName evidence="10">SLC13 family permease</fullName>
    </submittedName>
</protein>
<feature type="domain" description="RCK C-terminal" evidence="9">
    <location>
        <begin position="345"/>
        <end position="430"/>
    </location>
</feature>
<dbReference type="PROSITE" id="PS51202">
    <property type="entry name" value="RCK_C"/>
    <property type="match status" value="2"/>
</dbReference>
<proteinExistence type="predicted"/>
<dbReference type="InterPro" id="IPR006037">
    <property type="entry name" value="RCK_C"/>
</dbReference>
<dbReference type="InterPro" id="IPR051679">
    <property type="entry name" value="DASS-Related_Transporters"/>
</dbReference>
<dbReference type="KEGG" id="kim:G3T16_07185"/>
<name>A0A6C0U2L1_9GAMM</name>
<comment type="subcellular location">
    <subcellularLocation>
        <location evidence="1">Membrane</location>
        <topology evidence="1">Multi-pass membrane protein</topology>
    </subcellularLocation>
</comment>
<feature type="transmembrane region" description="Helical" evidence="8">
    <location>
        <begin position="446"/>
        <end position="473"/>
    </location>
</feature>
<dbReference type="GO" id="GO:0006813">
    <property type="term" value="P:potassium ion transport"/>
    <property type="evidence" value="ECO:0007669"/>
    <property type="project" value="InterPro"/>
</dbReference>
<evidence type="ECO:0000256" key="2">
    <source>
        <dbReference type="ARBA" id="ARBA00022448"/>
    </source>
</evidence>
<evidence type="ECO:0000256" key="7">
    <source>
        <dbReference type="SAM" id="MobiDB-lite"/>
    </source>
</evidence>
<organism evidence="10 11">
    <name type="scientific">Kineobactrum salinum</name>
    <dbReference type="NCBI Taxonomy" id="2708301"/>
    <lineage>
        <taxon>Bacteria</taxon>
        <taxon>Pseudomonadati</taxon>
        <taxon>Pseudomonadota</taxon>
        <taxon>Gammaproteobacteria</taxon>
        <taxon>Cellvibrionales</taxon>
        <taxon>Halieaceae</taxon>
        <taxon>Kineobactrum</taxon>
    </lineage>
</organism>
<feature type="transmembrane region" description="Helical" evidence="8">
    <location>
        <begin position="553"/>
        <end position="571"/>
    </location>
</feature>
<keyword evidence="3 8" id="KW-0812">Transmembrane</keyword>
<sequence>MNGDQTLILAILLATVGMFLWGRWRHDMVALGSLLACVLAGLIDPGKAFDGFGHPAVITVACVLVLSRGLQTSGAVDALARYALPKNAGAALSLAALVGLGAALSGFMNNVGAMALLMPVAIQLAKRLELPPGRVLMPLAFGTILGGMTTMIGTPPNLIVAGFRSETGAGSFAMFDFTPVGLTVAVLGVLFVVLLGWRLVPVRRQQGAGDFETGAYLTEARVKDKSKAAGMTLRAIEAELDEVGGQVIGLVRNEVRLTAPQSGRLIRTGDILVIEAEVDALANLLSSLGLKLEESVKPEKNEAEAEQDEQDPRPDTKQSQPANGSAEPLPASFSAGEEAETAEAEKDEAAPVSEEIVLTELVVLPGASIAGRSASDIQLRSRYGLNLLAVSREGARSRTRLRTLRIAPGDLLLMQGPAESIAEFAADSGCVPLAERNLRIPNKRKALVSTGIMGLAVAAAAVGLLPAAIAFALGMLASMALRTVPPRSVYDAIDWPVIVLLAALIPVAAAMEATGTADLIARFLLTSVAQEHDVTALALILVVTMFLSDLMNNAATAAVMCPIAIGTASALGVNPDSFLMAVAIGASCAFLTPIGHQNNTLILGPGGFHFGDYWRLGLPLEILVTAVSIPLLLVIWPL</sequence>
<feature type="transmembrane region" description="Helical" evidence="8">
    <location>
        <begin position="493"/>
        <end position="511"/>
    </location>
</feature>
<gene>
    <name evidence="10" type="ORF">G3T16_07185</name>
</gene>
<feature type="transmembrane region" description="Helical" evidence="8">
    <location>
        <begin position="134"/>
        <end position="152"/>
    </location>
</feature>
<dbReference type="RefSeq" id="WP_163494457.1">
    <property type="nucleotide sequence ID" value="NZ_CP048711.1"/>
</dbReference>
<dbReference type="SUPFAM" id="SSF116726">
    <property type="entry name" value="TrkA C-terminal domain-like"/>
    <property type="match status" value="2"/>
</dbReference>
<accession>A0A6C0U2L1</accession>
<feature type="transmembrane region" description="Helical" evidence="8">
    <location>
        <begin position="523"/>
        <end position="547"/>
    </location>
</feature>
<dbReference type="Gene3D" id="3.30.70.1450">
    <property type="entry name" value="Regulator of K+ conductance, C-terminal domain"/>
    <property type="match status" value="2"/>
</dbReference>
<dbReference type="EMBL" id="CP048711">
    <property type="protein sequence ID" value="QIB65217.1"/>
    <property type="molecule type" value="Genomic_DNA"/>
</dbReference>